<feature type="domain" description="Major facilitator superfamily (MFS) profile" evidence="4">
    <location>
        <begin position="35"/>
        <end position="426"/>
    </location>
</feature>
<keyword evidence="3" id="KW-0472">Membrane</keyword>
<feature type="transmembrane region" description="Helical" evidence="3">
    <location>
        <begin position="131"/>
        <end position="153"/>
    </location>
</feature>
<feature type="transmembrane region" description="Helical" evidence="3">
    <location>
        <begin position="333"/>
        <end position="349"/>
    </location>
</feature>
<dbReference type="GO" id="GO:0016020">
    <property type="term" value="C:membrane"/>
    <property type="evidence" value="ECO:0007669"/>
    <property type="project" value="UniProtKB-SubCell"/>
</dbReference>
<dbReference type="InterPro" id="IPR036259">
    <property type="entry name" value="MFS_trans_sf"/>
</dbReference>
<dbReference type="EMBL" id="ML213503">
    <property type="protein sequence ID" value="TFK57217.1"/>
    <property type="molecule type" value="Genomic_DNA"/>
</dbReference>
<evidence type="ECO:0000313" key="6">
    <source>
        <dbReference type="Proteomes" id="UP000305948"/>
    </source>
</evidence>
<feature type="transmembrane region" description="Helical" evidence="3">
    <location>
        <begin position="402"/>
        <end position="420"/>
    </location>
</feature>
<evidence type="ECO:0000256" key="1">
    <source>
        <dbReference type="ARBA" id="ARBA00004141"/>
    </source>
</evidence>
<evidence type="ECO:0000256" key="3">
    <source>
        <dbReference type="SAM" id="Phobius"/>
    </source>
</evidence>
<dbReference type="GO" id="GO:0022857">
    <property type="term" value="F:transmembrane transporter activity"/>
    <property type="evidence" value="ECO:0007669"/>
    <property type="project" value="InterPro"/>
</dbReference>
<feature type="transmembrane region" description="Helical" evidence="3">
    <location>
        <begin position="108"/>
        <end position="125"/>
    </location>
</feature>
<dbReference type="InterPro" id="IPR020846">
    <property type="entry name" value="MFS_dom"/>
</dbReference>
<feature type="transmembrane region" description="Helical" evidence="3">
    <location>
        <begin position="274"/>
        <end position="296"/>
    </location>
</feature>
<organism evidence="5 6">
    <name type="scientific">Heliocybe sulcata</name>
    <dbReference type="NCBI Taxonomy" id="5364"/>
    <lineage>
        <taxon>Eukaryota</taxon>
        <taxon>Fungi</taxon>
        <taxon>Dikarya</taxon>
        <taxon>Basidiomycota</taxon>
        <taxon>Agaricomycotina</taxon>
        <taxon>Agaricomycetes</taxon>
        <taxon>Gloeophyllales</taxon>
        <taxon>Gloeophyllaceae</taxon>
        <taxon>Heliocybe</taxon>
    </lineage>
</organism>
<feature type="compositionally biased region" description="Basic and acidic residues" evidence="2">
    <location>
        <begin position="456"/>
        <end position="467"/>
    </location>
</feature>
<evidence type="ECO:0000259" key="4">
    <source>
        <dbReference type="PROSITE" id="PS50850"/>
    </source>
</evidence>
<dbReference type="AlphaFoldDB" id="A0A5C3NJY5"/>
<feature type="compositionally biased region" description="Basic and acidic residues" evidence="2">
    <location>
        <begin position="479"/>
        <end position="493"/>
    </location>
</feature>
<name>A0A5C3NJY5_9AGAM</name>
<evidence type="ECO:0000313" key="5">
    <source>
        <dbReference type="EMBL" id="TFK57217.1"/>
    </source>
</evidence>
<feature type="transmembrane region" description="Helical" evidence="3">
    <location>
        <begin position="308"/>
        <end position="327"/>
    </location>
</feature>
<feature type="transmembrane region" description="Helical" evidence="3">
    <location>
        <begin position="36"/>
        <end position="59"/>
    </location>
</feature>
<dbReference type="InterPro" id="IPR011701">
    <property type="entry name" value="MFS"/>
</dbReference>
<comment type="subcellular location">
    <subcellularLocation>
        <location evidence="1">Membrane</location>
        <topology evidence="1">Multi-pass membrane protein</topology>
    </subcellularLocation>
</comment>
<protein>
    <submittedName>
        <fullName evidence="5">MFS general substrate transporter</fullName>
    </submittedName>
</protein>
<dbReference type="Gene3D" id="1.20.1250.20">
    <property type="entry name" value="MFS general substrate transporter like domains"/>
    <property type="match status" value="1"/>
</dbReference>
<dbReference type="Pfam" id="PF07690">
    <property type="entry name" value="MFS_1"/>
    <property type="match status" value="1"/>
</dbReference>
<dbReference type="Proteomes" id="UP000305948">
    <property type="component" value="Unassembled WGS sequence"/>
</dbReference>
<feature type="transmembrane region" description="Helical" evidence="3">
    <location>
        <begin position="243"/>
        <end position="268"/>
    </location>
</feature>
<reference evidence="5 6" key="1">
    <citation type="journal article" date="2019" name="Nat. Ecol. Evol.">
        <title>Megaphylogeny resolves global patterns of mushroom evolution.</title>
        <authorList>
            <person name="Varga T."/>
            <person name="Krizsan K."/>
            <person name="Foldi C."/>
            <person name="Dima B."/>
            <person name="Sanchez-Garcia M."/>
            <person name="Sanchez-Ramirez S."/>
            <person name="Szollosi G.J."/>
            <person name="Szarkandi J.G."/>
            <person name="Papp V."/>
            <person name="Albert L."/>
            <person name="Andreopoulos W."/>
            <person name="Angelini C."/>
            <person name="Antonin V."/>
            <person name="Barry K.W."/>
            <person name="Bougher N.L."/>
            <person name="Buchanan P."/>
            <person name="Buyck B."/>
            <person name="Bense V."/>
            <person name="Catcheside P."/>
            <person name="Chovatia M."/>
            <person name="Cooper J."/>
            <person name="Damon W."/>
            <person name="Desjardin D."/>
            <person name="Finy P."/>
            <person name="Geml J."/>
            <person name="Haridas S."/>
            <person name="Hughes K."/>
            <person name="Justo A."/>
            <person name="Karasinski D."/>
            <person name="Kautmanova I."/>
            <person name="Kiss B."/>
            <person name="Kocsube S."/>
            <person name="Kotiranta H."/>
            <person name="LaButti K.M."/>
            <person name="Lechner B.E."/>
            <person name="Liimatainen K."/>
            <person name="Lipzen A."/>
            <person name="Lukacs Z."/>
            <person name="Mihaltcheva S."/>
            <person name="Morgado L.N."/>
            <person name="Niskanen T."/>
            <person name="Noordeloos M.E."/>
            <person name="Ohm R.A."/>
            <person name="Ortiz-Santana B."/>
            <person name="Ovrebo C."/>
            <person name="Racz N."/>
            <person name="Riley R."/>
            <person name="Savchenko A."/>
            <person name="Shiryaev A."/>
            <person name="Soop K."/>
            <person name="Spirin V."/>
            <person name="Szebenyi C."/>
            <person name="Tomsovsky M."/>
            <person name="Tulloss R.E."/>
            <person name="Uehling J."/>
            <person name="Grigoriev I.V."/>
            <person name="Vagvolgyi C."/>
            <person name="Papp T."/>
            <person name="Martin F.M."/>
            <person name="Miettinen O."/>
            <person name="Hibbett D.S."/>
            <person name="Nagy L.G."/>
        </authorList>
    </citation>
    <scope>NUCLEOTIDE SEQUENCE [LARGE SCALE GENOMIC DNA]</scope>
    <source>
        <strain evidence="5 6">OMC1185</strain>
    </source>
</reference>
<feature type="transmembrane region" description="Helical" evidence="3">
    <location>
        <begin position="79"/>
        <end position="96"/>
    </location>
</feature>
<dbReference type="SUPFAM" id="SSF103473">
    <property type="entry name" value="MFS general substrate transporter"/>
    <property type="match status" value="1"/>
</dbReference>
<dbReference type="OrthoDB" id="2105912at2759"/>
<feature type="transmembrane region" description="Helical" evidence="3">
    <location>
        <begin position="370"/>
        <end position="390"/>
    </location>
</feature>
<keyword evidence="3" id="KW-1133">Transmembrane helix</keyword>
<accession>A0A5C3NJY5</accession>
<keyword evidence="3" id="KW-0812">Transmembrane</keyword>
<feature type="transmembrane region" description="Helical" evidence="3">
    <location>
        <begin position="165"/>
        <end position="190"/>
    </location>
</feature>
<proteinExistence type="predicted"/>
<sequence>MAVPAEAEDTAEVVITKDLGFLPIPRRLRHDPANPIKFTLLLNITFGFGSTFIVTNLYYCQPILIQLSKAFGVSYTEVSNIPTLIQAGYATGLLFISPLGDLVRRRPLILLLVVCSGTLTIGLAITKSLAVFEALSFLVGVFTVTPMVLMPLAADLAPPERKASAISVVLSGLLFGILLARVLAGIIAQFTSWRVVYYMAIGAQAAVLALFYFLLPDYPARNQDLTYLKILWTMAKFTVTEPLLIQACLINIASSAVFTSFWVTLTFLLGGPPYYYSTCVPLDIGLFGLVGMFGVAMGPVLGRLTDRLVPWYATLVSTLFLTLSQAIQTGAGGINVGAIIVACFGIDSFRQMQQVSLTTAVWGIDASARARLNAVLVIMLFIGQVIGTSVGTKVFVEHGWRASAGLSLALCGWQLAILFLRGPHCGLKTWIGWEGGWEARKSVVEASERGATGASDAEKGSPGRDSDSVGGTIAQDPADGNKDIEKTVAKDEAVNVNDSPQTVQ</sequence>
<gene>
    <name evidence="5" type="ORF">OE88DRAFT_1744663</name>
</gene>
<keyword evidence="6" id="KW-1185">Reference proteome</keyword>
<dbReference type="PROSITE" id="PS50850">
    <property type="entry name" value="MFS"/>
    <property type="match status" value="1"/>
</dbReference>
<dbReference type="CDD" id="cd17324">
    <property type="entry name" value="MFS_NepI_like"/>
    <property type="match status" value="1"/>
</dbReference>
<dbReference type="PANTHER" id="PTHR42910:SF1">
    <property type="entry name" value="MAJOR FACILITATOR SUPERFAMILY (MFS) PROFILE DOMAIN-CONTAINING PROTEIN"/>
    <property type="match status" value="1"/>
</dbReference>
<evidence type="ECO:0000256" key="2">
    <source>
        <dbReference type="SAM" id="MobiDB-lite"/>
    </source>
</evidence>
<feature type="transmembrane region" description="Helical" evidence="3">
    <location>
        <begin position="196"/>
        <end position="215"/>
    </location>
</feature>
<feature type="region of interest" description="Disordered" evidence="2">
    <location>
        <begin position="447"/>
        <end position="504"/>
    </location>
</feature>
<dbReference type="PANTHER" id="PTHR42910">
    <property type="entry name" value="TRANSPORTER SCO4007-RELATED"/>
    <property type="match status" value="1"/>
</dbReference>